<dbReference type="CDD" id="cd02440">
    <property type="entry name" value="AdoMet_MTases"/>
    <property type="match status" value="1"/>
</dbReference>
<keyword evidence="2" id="KW-0808">Transferase</keyword>
<gene>
    <name evidence="2" type="ORF">ACFPFU_02815</name>
</gene>
<dbReference type="Gene3D" id="3.40.50.150">
    <property type="entry name" value="Vaccinia Virus protein VP39"/>
    <property type="match status" value="1"/>
</dbReference>
<reference evidence="3" key="1">
    <citation type="journal article" date="2019" name="Int. J. Syst. Evol. Microbiol.">
        <title>The Global Catalogue of Microorganisms (GCM) 10K type strain sequencing project: providing services to taxonomists for standard genome sequencing and annotation.</title>
        <authorList>
            <consortium name="The Broad Institute Genomics Platform"/>
            <consortium name="The Broad Institute Genome Sequencing Center for Infectious Disease"/>
            <person name="Wu L."/>
            <person name="Ma J."/>
        </authorList>
    </citation>
    <scope>NUCLEOTIDE SEQUENCE [LARGE SCALE GENOMIC DNA]</scope>
    <source>
        <strain evidence="3">CGMCC 4.7466</strain>
    </source>
</reference>
<dbReference type="Pfam" id="PF13649">
    <property type="entry name" value="Methyltransf_25"/>
    <property type="match status" value="1"/>
</dbReference>
<dbReference type="PANTHER" id="PTHR42912:SF80">
    <property type="entry name" value="METHYLTRANSFERASE DOMAIN-CONTAINING PROTEIN"/>
    <property type="match status" value="1"/>
</dbReference>
<keyword evidence="3" id="KW-1185">Reference proteome</keyword>
<dbReference type="RefSeq" id="WP_377061280.1">
    <property type="nucleotide sequence ID" value="NZ_JBHSJJ010000001.1"/>
</dbReference>
<sequence>MREIQHTTAGNGRKHLPPAGKKWLLGLYDPLSKLFGVNKNRRKLIELARLQEGHKALDIGCGTGTLILNIKQRYPDIEIIGLDPDSHALALARWKAKKAGFQISLDKGFSDNLPYPDLNFDRVFSSFMLHHLDMEQNLATLREALRVLKLNGVMLLVDFDAQSHDAGKFVRHGRKAQRPSIIEEVIRTANVPKFERLFEKPTIFGTIGYYLIHKSPKNQ</sequence>
<dbReference type="EMBL" id="JBHSJJ010000001">
    <property type="protein sequence ID" value="MFC4870603.1"/>
    <property type="molecule type" value="Genomic_DNA"/>
</dbReference>
<evidence type="ECO:0000313" key="3">
    <source>
        <dbReference type="Proteomes" id="UP001595818"/>
    </source>
</evidence>
<dbReference type="EC" id="2.1.1.-" evidence="2"/>
<accession>A0ABV9SW68</accession>
<organism evidence="2 3">
    <name type="scientific">Negadavirga shengliensis</name>
    <dbReference type="NCBI Taxonomy" id="1389218"/>
    <lineage>
        <taxon>Bacteria</taxon>
        <taxon>Pseudomonadati</taxon>
        <taxon>Bacteroidota</taxon>
        <taxon>Cytophagia</taxon>
        <taxon>Cytophagales</taxon>
        <taxon>Cyclobacteriaceae</taxon>
        <taxon>Negadavirga</taxon>
    </lineage>
</organism>
<dbReference type="InterPro" id="IPR029063">
    <property type="entry name" value="SAM-dependent_MTases_sf"/>
</dbReference>
<name>A0ABV9SW68_9BACT</name>
<proteinExistence type="predicted"/>
<dbReference type="InterPro" id="IPR041698">
    <property type="entry name" value="Methyltransf_25"/>
</dbReference>
<keyword evidence="2" id="KW-0489">Methyltransferase</keyword>
<evidence type="ECO:0000259" key="1">
    <source>
        <dbReference type="Pfam" id="PF13649"/>
    </source>
</evidence>
<evidence type="ECO:0000313" key="2">
    <source>
        <dbReference type="EMBL" id="MFC4870603.1"/>
    </source>
</evidence>
<comment type="caution">
    <text evidence="2">The sequence shown here is derived from an EMBL/GenBank/DDBJ whole genome shotgun (WGS) entry which is preliminary data.</text>
</comment>
<dbReference type="Proteomes" id="UP001595818">
    <property type="component" value="Unassembled WGS sequence"/>
</dbReference>
<dbReference type="GO" id="GO:0032259">
    <property type="term" value="P:methylation"/>
    <property type="evidence" value="ECO:0007669"/>
    <property type="project" value="UniProtKB-KW"/>
</dbReference>
<dbReference type="GO" id="GO:0008168">
    <property type="term" value="F:methyltransferase activity"/>
    <property type="evidence" value="ECO:0007669"/>
    <property type="project" value="UniProtKB-KW"/>
</dbReference>
<dbReference type="PANTHER" id="PTHR42912">
    <property type="entry name" value="METHYLTRANSFERASE"/>
    <property type="match status" value="1"/>
</dbReference>
<dbReference type="SUPFAM" id="SSF53335">
    <property type="entry name" value="S-adenosyl-L-methionine-dependent methyltransferases"/>
    <property type="match status" value="1"/>
</dbReference>
<feature type="domain" description="Methyltransferase" evidence="1">
    <location>
        <begin position="57"/>
        <end position="152"/>
    </location>
</feature>
<dbReference type="InterPro" id="IPR050508">
    <property type="entry name" value="Methyltransf_Superfamily"/>
</dbReference>
<protein>
    <submittedName>
        <fullName evidence="2">Class I SAM-dependent methyltransferase</fullName>
        <ecNumber evidence="2">2.1.1.-</ecNumber>
    </submittedName>
</protein>